<evidence type="ECO:0000313" key="3">
    <source>
        <dbReference type="Proteomes" id="UP000035645"/>
    </source>
</evidence>
<dbReference type="AlphaFoldDB" id="A0AAV2W3B0"/>
<dbReference type="Proteomes" id="UP000035645">
    <property type="component" value="Unassembled WGS sequence"/>
</dbReference>
<organism evidence="2 3">
    <name type="scientific">Bifidobacterium animalis subsp. animalis IM386</name>
    <dbReference type="NCBI Taxonomy" id="1402194"/>
    <lineage>
        <taxon>Bacteria</taxon>
        <taxon>Bacillati</taxon>
        <taxon>Actinomycetota</taxon>
        <taxon>Actinomycetes</taxon>
        <taxon>Bifidobacteriales</taxon>
        <taxon>Bifidobacteriaceae</taxon>
        <taxon>Bifidobacterium</taxon>
    </lineage>
</organism>
<comment type="caution">
    <text evidence="2">The sequence shown here is derived from an EMBL/GenBank/DDBJ whole genome shotgun (WGS) entry which is preliminary data.</text>
</comment>
<gene>
    <name evidence="2" type="ORF">BANIM336_00676</name>
</gene>
<accession>A0AAV2W3B0</accession>
<protein>
    <recommendedName>
        <fullName evidence="1">SAF domain-containing protein</fullName>
    </recommendedName>
</protein>
<sequence length="223" mass="23618">MMAFLIRLARRFPPSPETEGKRHGVSLQTRRLLWQLRHMLLALSVGVALFCALQCVALATATRHAVVAARDLDAGLVIATSDVEMVEMPDHDALRHALGRPDNAVGLVTQTRIEKGDILLITDVSELPPIPEHHTVIDVRLGLGQHSFPIGTVVELRSAQACTGDARASPDGCVVSGHAVVMAQPRLDGTGSTVTPMAMSAAEALQVLGAQEHGTLIAARGAS</sequence>
<reference evidence="2 3" key="2">
    <citation type="submission" date="2015-01" db="EMBL/GenBank/DDBJ databases">
        <title>Genome sequence of a Bifidobacterium animalis strain.</title>
        <authorList>
            <person name="Bogovic-Matijasic B."/>
            <person name="Hacin B."/>
            <person name="Citar M."/>
            <person name="Svigelj K."/>
            <person name="Stempelj M."/>
            <person name="Rogelj I."/>
        </authorList>
    </citation>
    <scope>NUCLEOTIDE SEQUENCE [LARGE SCALE GENOMIC DNA]</scope>
    <source>
        <strain evidence="2 3">IM386</strain>
    </source>
</reference>
<dbReference type="Gene3D" id="3.90.1210.10">
    <property type="entry name" value="Antifreeze-like/N-acetylneuraminic acid synthase C-terminal domain"/>
    <property type="match status" value="1"/>
</dbReference>
<dbReference type="CDD" id="cd11614">
    <property type="entry name" value="SAF_CpaB_FlgA_like"/>
    <property type="match status" value="1"/>
</dbReference>
<dbReference type="InterPro" id="IPR013974">
    <property type="entry name" value="SAF"/>
</dbReference>
<evidence type="ECO:0000259" key="1">
    <source>
        <dbReference type="SMART" id="SM00858"/>
    </source>
</evidence>
<dbReference type="Pfam" id="PF08666">
    <property type="entry name" value="SAF"/>
    <property type="match status" value="1"/>
</dbReference>
<reference evidence="2 3" key="1">
    <citation type="submission" date="2013-10" db="EMBL/GenBank/DDBJ databases">
        <authorList>
            <person name="Manrique M."/>
        </authorList>
    </citation>
    <scope>NUCLEOTIDE SEQUENCE [LARGE SCALE GENOMIC DNA]</scope>
    <source>
        <strain evidence="2 3">IM386</strain>
    </source>
</reference>
<dbReference type="SMART" id="SM00858">
    <property type="entry name" value="SAF"/>
    <property type="match status" value="1"/>
</dbReference>
<evidence type="ECO:0000313" key="2">
    <source>
        <dbReference type="EMBL" id="CDI67355.1"/>
    </source>
</evidence>
<proteinExistence type="predicted"/>
<dbReference type="EMBL" id="CBUQ010000007">
    <property type="protein sequence ID" value="CDI67355.1"/>
    <property type="molecule type" value="Genomic_DNA"/>
</dbReference>
<feature type="domain" description="SAF" evidence="1">
    <location>
        <begin position="63"/>
        <end position="125"/>
    </location>
</feature>
<name>A0AAV2W3B0_9BIFI</name>